<dbReference type="EMBL" id="MN842294">
    <property type="protein sequence ID" value="QIS34469.1"/>
    <property type="molecule type" value="Genomic_DNA"/>
</dbReference>
<evidence type="ECO:0000313" key="1">
    <source>
        <dbReference type="EMBL" id="QIS34469.1"/>
    </source>
</evidence>
<reference evidence="1" key="1">
    <citation type="submission" date="2019-12" db="EMBL/GenBank/DDBJ databases">
        <title>Compelete sequence of Tn6502.</title>
        <authorList>
            <person name="Zhou D."/>
        </authorList>
    </citation>
    <scope>NUCLEOTIDE SEQUENCE</scope>
    <source>
        <strain evidence="1">G426</strain>
        <plasmid evidence="1">pG426-FII</plasmid>
    </source>
</reference>
<proteinExistence type="predicted"/>
<dbReference type="AlphaFoldDB" id="A0A6H0A408"/>
<sequence length="52" mass="6248">MYLYSVYRYLKYENRSSTSLPDLIIIGRREKKFRLKFVCLIKKISSRSLAVT</sequence>
<protein>
    <submittedName>
        <fullName evidence="1">Uncharacterized protein</fullName>
    </submittedName>
</protein>
<organism evidence="1">
    <name type="scientific">Leclercia adecarboxylata</name>
    <dbReference type="NCBI Taxonomy" id="83655"/>
    <lineage>
        <taxon>Bacteria</taxon>
        <taxon>Pseudomonadati</taxon>
        <taxon>Pseudomonadota</taxon>
        <taxon>Gammaproteobacteria</taxon>
        <taxon>Enterobacterales</taxon>
        <taxon>Enterobacteriaceae</taxon>
        <taxon>Leclercia</taxon>
    </lineage>
</organism>
<keyword evidence="1" id="KW-0614">Plasmid</keyword>
<accession>A0A6H0A408</accession>
<geneLocation type="plasmid" evidence="1">
    <name>pG426-FII</name>
</geneLocation>
<name>A0A6H0A408_9ENTR</name>